<evidence type="ECO:0000313" key="6">
    <source>
        <dbReference type="Proteomes" id="UP000663866"/>
    </source>
</evidence>
<name>A0A818XNK0_9BILA</name>
<dbReference type="Proteomes" id="UP000663842">
    <property type="component" value="Unassembled WGS sequence"/>
</dbReference>
<dbReference type="Proteomes" id="UP000676336">
    <property type="component" value="Unassembled WGS sequence"/>
</dbReference>
<reference evidence="1" key="1">
    <citation type="submission" date="2021-02" db="EMBL/GenBank/DDBJ databases">
        <authorList>
            <person name="Nowell W R."/>
        </authorList>
    </citation>
    <scope>NUCLEOTIDE SEQUENCE</scope>
</reference>
<proteinExistence type="predicted"/>
<sequence>MNYIESSKIQSTSTENVHVKLVVKNEAKSTVNIENESKQCEIDEYSRKLIEDFSELLLKPIEKCVVLIQKRLE</sequence>
<organism evidence="1 6">
    <name type="scientific">Rotaria magnacalcarata</name>
    <dbReference type="NCBI Taxonomy" id="392030"/>
    <lineage>
        <taxon>Eukaryota</taxon>
        <taxon>Metazoa</taxon>
        <taxon>Spiralia</taxon>
        <taxon>Gnathifera</taxon>
        <taxon>Rotifera</taxon>
        <taxon>Eurotatoria</taxon>
        <taxon>Bdelloidea</taxon>
        <taxon>Philodinida</taxon>
        <taxon>Philodinidae</taxon>
        <taxon>Rotaria</taxon>
    </lineage>
</organism>
<accession>A0A818XNK0</accession>
<evidence type="ECO:0000313" key="5">
    <source>
        <dbReference type="EMBL" id="CAF4411467.1"/>
    </source>
</evidence>
<dbReference type="EMBL" id="CAJOBG010000025">
    <property type="protein sequence ID" value="CAF3739202.1"/>
    <property type="molecule type" value="Genomic_DNA"/>
</dbReference>
<dbReference type="EMBL" id="CAJOBH010058070">
    <property type="protein sequence ID" value="CAF4411467.1"/>
    <property type="molecule type" value="Genomic_DNA"/>
</dbReference>
<dbReference type="Proteomes" id="UP000681720">
    <property type="component" value="Unassembled WGS sequence"/>
</dbReference>
<evidence type="ECO:0000313" key="2">
    <source>
        <dbReference type="EMBL" id="CAF3851483.1"/>
    </source>
</evidence>
<evidence type="ECO:0000313" key="1">
    <source>
        <dbReference type="EMBL" id="CAF3739202.1"/>
    </source>
</evidence>
<dbReference type="Proteomes" id="UP000681967">
    <property type="component" value="Unassembled WGS sequence"/>
</dbReference>
<keyword evidence="6" id="KW-1185">Reference proteome</keyword>
<dbReference type="EMBL" id="CAJOBJ010004912">
    <property type="protein sequence ID" value="CAF4015184.1"/>
    <property type="molecule type" value="Genomic_DNA"/>
</dbReference>
<dbReference type="Proteomes" id="UP000663866">
    <property type="component" value="Unassembled WGS sequence"/>
</dbReference>
<comment type="caution">
    <text evidence="1">The sequence shown here is derived from an EMBL/GenBank/DDBJ whole genome shotgun (WGS) entry which is preliminary data.</text>
</comment>
<evidence type="ECO:0000313" key="4">
    <source>
        <dbReference type="EMBL" id="CAF4015184.1"/>
    </source>
</evidence>
<dbReference type="EMBL" id="CAJOBF010000665">
    <property type="protein sequence ID" value="CAF3851483.1"/>
    <property type="molecule type" value="Genomic_DNA"/>
</dbReference>
<protein>
    <submittedName>
        <fullName evidence="1">Uncharacterized protein</fullName>
    </submittedName>
</protein>
<dbReference type="EMBL" id="CAJOBI010001139">
    <property type="protein sequence ID" value="CAF3865275.1"/>
    <property type="molecule type" value="Genomic_DNA"/>
</dbReference>
<evidence type="ECO:0000313" key="3">
    <source>
        <dbReference type="EMBL" id="CAF3865275.1"/>
    </source>
</evidence>
<dbReference type="AlphaFoldDB" id="A0A818XNK0"/>
<gene>
    <name evidence="5" type="ORF">BYL167_LOCUS32014</name>
    <name evidence="4" type="ORF">GIL414_LOCUS12541</name>
    <name evidence="1" type="ORF">OVN521_LOCUS456</name>
    <name evidence="3" type="ORF">SMN809_LOCUS4773</name>
    <name evidence="2" type="ORF">UXM345_LOCUS7851</name>
</gene>